<feature type="transmembrane region" description="Helical" evidence="2">
    <location>
        <begin position="27"/>
        <end position="47"/>
    </location>
</feature>
<feature type="transmembrane region" description="Helical" evidence="2">
    <location>
        <begin position="184"/>
        <end position="206"/>
    </location>
</feature>
<evidence type="ECO:0000256" key="2">
    <source>
        <dbReference type="SAM" id="Phobius"/>
    </source>
</evidence>
<proteinExistence type="predicted"/>
<name>A0A2H3DLS5_ARMGA</name>
<sequence>MQASRLNLSADDKGVIIDWLDLTLNRMILQALLHGLYTGIVTVTLWVIYSSPKRLRSTFLCTIIITLYFLSTIALGSGWAFGRRGFIEYGNNCQTIYAALLNNGPSLRAYYLIIDIAGGISTLLVDLTIIWRCWVLWERQWRVIFVPIICAIGSITMQMLSTFHSLPDGINEVGHFAAEIDWSLLYILLMLATTLMCTSLIVYRIVRHARRTNASIKVIEMLIESSAIYSLSLIVYLALVSKNSESSYYADTIVTYVKAIAPTLLVGRISAHANANRRREQMVAMWANHPPLVGCFREDGTDNRPDDGHQTVPGKETV</sequence>
<dbReference type="Proteomes" id="UP000217790">
    <property type="component" value="Unassembled WGS sequence"/>
</dbReference>
<protein>
    <submittedName>
        <fullName evidence="3">Uncharacterized protein</fullName>
    </submittedName>
</protein>
<evidence type="ECO:0000313" key="4">
    <source>
        <dbReference type="Proteomes" id="UP000217790"/>
    </source>
</evidence>
<evidence type="ECO:0000313" key="3">
    <source>
        <dbReference type="EMBL" id="PBK96159.1"/>
    </source>
</evidence>
<feature type="transmembrane region" description="Helical" evidence="2">
    <location>
        <begin position="109"/>
        <end position="131"/>
    </location>
</feature>
<gene>
    <name evidence="3" type="ORF">ARMGADRAFT_1077670</name>
</gene>
<evidence type="ECO:0000256" key="1">
    <source>
        <dbReference type="SAM" id="MobiDB-lite"/>
    </source>
</evidence>
<dbReference type="EMBL" id="KZ293651">
    <property type="protein sequence ID" value="PBK96159.1"/>
    <property type="molecule type" value="Genomic_DNA"/>
</dbReference>
<feature type="transmembrane region" description="Helical" evidence="2">
    <location>
        <begin position="143"/>
        <end position="164"/>
    </location>
</feature>
<feature type="transmembrane region" description="Helical" evidence="2">
    <location>
        <begin position="253"/>
        <end position="271"/>
    </location>
</feature>
<organism evidence="3 4">
    <name type="scientific">Armillaria gallica</name>
    <name type="common">Bulbous honey fungus</name>
    <name type="synonym">Armillaria bulbosa</name>
    <dbReference type="NCBI Taxonomy" id="47427"/>
    <lineage>
        <taxon>Eukaryota</taxon>
        <taxon>Fungi</taxon>
        <taxon>Dikarya</taxon>
        <taxon>Basidiomycota</taxon>
        <taxon>Agaricomycotina</taxon>
        <taxon>Agaricomycetes</taxon>
        <taxon>Agaricomycetidae</taxon>
        <taxon>Agaricales</taxon>
        <taxon>Marasmiineae</taxon>
        <taxon>Physalacriaceae</taxon>
        <taxon>Armillaria</taxon>
    </lineage>
</organism>
<feature type="region of interest" description="Disordered" evidence="1">
    <location>
        <begin position="297"/>
        <end position="318"/>
    </location>
</feature>
<feature type="transmembrane region" description="Helical" evidence="2">
    <location>
        <begin position="218"/>
        <end position="241"/>
    </location>
</feature>
<reference evidence="4" key="1">
    <citation type="journal article" date="2017" name="Nat. Ecol. Evol.">
        <title>Genome expansion and lineage-specific genetic innovations in the forest pathogenic fungi Armillaria.</title>
        <authorList>
            <person name="Sipos G."/>
            <person name="Prasanna A.N."/>
            <person name="Walter M.C."/>
            <person name="O'Connor E."/>
            <person name="Balint B."/>
            <person name="Krizsan K."/>
            <person name="Kiss B."/>
            <person name="Hess J."/>
            <person name="Varga T."/>
            <person name="Slot J."/>
            <person name="Riley R."/>
            <person name="Boka B."/>
            <person name="Rigling D."/>
            <person name="Barry K."/>
            <person name="Lee J."/>
            <person name="Mihaltcheva S."/>
            <person name="LaButti K."/>
            <person name="Lipzen A."/>
            <person name="Waldron R."/>
            <person name="Moloney N.M."/>
            <person name="Sperisen C."/>
            <person name="Kredics L."/>
            <person name="Vagvoelgyi C."/>
            <person name="Patrignani A."/>
            <person name="Fitzpatrick D."/>
            <person name="Nagy I."/>
            <person name="Doyle S."/>
            <person name="Anderson J.B."/>
            <person name="Grigoriev I.V."/>
            <person name="Gueldener U."/>
            <person name="Muensterkoetter M."/>
            <person name="Nagy L.G."/>
        </authorList>
    </citation>
    <scope>NUCLEOTIDE SEQUENCE [LARGE SCALE GENOMIC DNA]</scope>
    <source>
        <strain evidence="4">Ar21-2</strain>
    </source>
</reference>
<dbReference type="AlphaFoldDB" id="A0A2H3DLS5"/>
<keyword evidence="2" id="KW-1133">Transmembrane helix</keyword>
<accession>A0A2H3DLS5</accession>
<feature type="compositionally biased region" description="Basic and acidic residues" evidence="1">
    <location>
        <begin position="297"/>
        <end position="309"/>
    </location>
</feature>
<keyword evidence="2" id="KW-0472">Membrane</keyword>
<dbReference type="OMA" id="LRAYYLI"/>
<keyword evidence="4" id="KW-1185">Reference proteome</keyword>
<keyword evidence="2" id="KW-0812">Transmembrane</keyword>
<feature type="transmembrane region" description="Helical" evidence="2">
    <location>
        <begin position="59"/>
        <end position="81"/>
    </location>
</feature>
<dbReference type="InParanoid" id="A0A2H3DLS5"/>
<dbReference type="OrthoDB" id="2899129at2759"/>